<dbReference type="EC" id="1.1.1.292" evidence="5"/>
<accession>A0A4P6LW27</accession>
<evidence type="ECO:0000313" key="5">
    <source>
        <dbReference type="EMBL" id="QBE96286.1"/>
    </source>
</evidence>
<evidence type="ECO:0000256" key="2">
    <source>
        <dbReference type="ARBA" id="ARBA00023002"/>
    </source>
</evidence>
<dbReference type="GO" id="GO:0000166">
    <property type="term" value="F:nucleotide binding"/>
    <property type="evidence" value="ECO:0007669"/>
    <property type="project" value="InterPro"/>
</dbReference>
<keyword evidence="2 5" id="KW-0560">Oxidoreductase</keyword>
<dbReference type="SUPFAM" id="SSF51735">
    <property type="entry name" value="NAD(P)-binding Rossmann-fold domains"/>
    <property type="match status" value="1"/>
</dbReference>
<comment type="similarity">
    <text evidence="1">Belongs to the Gfo/Idh/MocA family.</text>
</comment>
<dbReference type="InterPro" id="IPR050984">
    <property type="entry name" value="Gfo/Idh/MocA_domain"/>
</dbReference>
<feature type="domain" description="Gfo/Idh/MocA-like oxidoreductase N-terminal" evidence="3">
    <location>
        <begin position="4"/>
        <end position="120"/>
    </location>
</feature>
<proteinExistence type="inferred from homology"/>
<dbReference type="InterPro" id="IPR036291">
    <property type="entry name" value="NAD(P)-bd_dom_sf"/>
</dbReference>
<dbReference type="Pfam" id="PF22725">
    <property type="entry name" value="GFO_IDH_MocA_C3"/>
    <property type="match status" value="1"/>
</dbReference>
<dbReference type="AlphaFoldDB" id="A0A4P6LW27"/>
<dbReference type="GO" id="GO:0033712">
    <property type="term" value="F:1,5-anhydro-D-fructose reductase (1,5-anhydro-D-mannitol-forming) activity"/>
    <property type="evidence" value="ECO:0007669"/>
    <property type="project" value="UniProtKB-EC"/>
</dbReference>
<dbReference type="SUPFAM" id="SSF55347">
    <property type="entry name" value="Glyceraldehyde-3-phosphate dehydrogenase-like, C-terminal domain"/>
    <property type="match status" value="1"/>
</dbReference>
<evidence type="ECO:0000256" key="1">
    <source>
        <dbReference type="ARBA" id="ARBA00010928"/>
    </source>
</evidence>
<dbReference type="RefSeq" id="WP_205730564.1">
    <property type="nucleotide sequence ID" value="NZ_CP035945.1"/>
</dbReference>
<organism evidence="5 6">
    <name type="scientific">Blautia producta</name>
    <dbReference type="NCBI Taxonomy" id="33035"/>
    <lineage>
        <taxon>Bacteria</taxon>
        <taxon>Bacillati</taxon>
        <taxon>Bacillota</taxon>
        <taxon>Clostridia</taxon>
        <taxon>Lachnospirales</taxon>
        <taxon>Lachnospiraceae</taxon>
        <taxon>Blautia</taxon>
    </lineage>
</organism>
<protein>
    <submittedName>
        <fullName evidence="5">1,5-anhydro-D-fructose reductase</fullName>
        <ecNumber evidence="5">1.1.1.292</ecNumber>
    </submittedName>
</protein>
<dbReference type="InterPro" id="IPR000683">
    <property type="entry name" value="Gfo/Idh/MocA-like_OxRdtase_N"/>
</dbReference>
<evidence type="ECO:0000313" key="6">
    <source>
        <dbReference type="Proteomes" id="UP000289794"/>
    </source>
</evidence>
<dbReference type="KEGG" id="bpro:PMF13cell1_01830"/>
<sequence length="327" mass="36309">MQKIRVGVLSTGNIAATMAKTLGCMEDVEMYAAASRCLEKAEAFAEKYGFEKAYGTYEEMAADENVDLVYVATPISEHCANVKMLLENGRNVLCEKAFAVNAREAREMTELAKEKGLLLAEAMWVRYMPMAKTLQEIISSGAIGRPYTLTANLGYLLESIPRMMKPELAGGALLDVGVYTMTFASIAFGDDISSIDTSVIMTDTGVDAQSSVTLSYPDGKMSVLNSSLRALSDRQGIIYGTKGFLVVENINNFESITVYNENREVTARYEQPRQISGYEYEVRACKKAIEEGLCECPDMPHSETIRIMEQMDAVREKWGLHYPMEKK</sequence>
<name>A0A4P6LW27_9FIRM</name>
<dbReference type="Gene3D" id="3.40.50.720">
    <property type="entry name" value="NAD(P)-binding Rossmann-like Domain"/>
    <property type="match status" value="1"/>
</dbReference>
<gene>
    <name evidence="5" type="primary">afr_2</name>
    <name evidence="5" type="ORF">PMF13cell1_01830</name>
</gene>
<dbReference type="Pfam" id="PF01408">
    <property type="entry name" value="GFO_IDH_MocA"/>
    <property type="match status" value="1"/>
</dbReference>
<dbReference type="Proteomes" id="UP000289794">
    <property type="component" value="Chromosome"/>
</dbReference>
<evidence type="ECO:0000259" key="4">
    <source>
        <dbReference type="Pfam" id="PF22725"/>
    </source>
</evidence>
<dbReference type="PANTHER" id="PTHR22604">
    <property type="entry name" value="OXIDOREDUCTASES"/>
    <property type="match status" value="1"/>
</dbReference>
<evidence type="ECO:0000259" key="3">
    <source>
        <dbReference type="Pfam" id="PF01408"/>
    </source>
</evidence>
<dbReference type="InterPro" id="IPR055170">
    <property type="entry name" value="GFO_IDH_MocA-like_dom"/>
</dbReference>
<dbReference type="EMBL" id="CP035945">
    <property type="protein sequence ID" value="QBE96286.1"/>
    <property type="molecule type" value="Genomic_DNA"/>
</dbReference>
<feature type="domain" description="GFO/IDH/MocA-like oxidoreductase" evidence="4">
    <location>
        <begin position="132"/>
        <end position="245"/>
    </location>
</feature>
<dbReference type="Gene3D" id="3.30.360.10">
    <property type="entry name" value="Dihydrodipicolinate Reductase, domain 2"/>
    <property type="match status" value="1"/>
</dbReference>
<reference evidence="5 6" key="1">
    <citation type="submission" date="2019-01" db="EMBL/GenBank/DDBJ databases">
        <title>PMF-metabolizing Aryl O-demethylase.</title>
        <authorList>
            <person name="Kim M."/>
        </authorList>
    </citation>
    <scope>NUCLEOTIDE SEQUENCE [LARGE SCALE GENOMIC DNA]</scope>
    <source>
        <strain evidence="5 6">PMF1</strain>
    </source>
</reference>
<dbReference type="PANTHER" id="PTHR22604:SF105">
    <property type="entry name" value="TRANS-1,2-DIHYDROBENZENE-1,2-DIOL DEHYDROGENASE"/>
    <property type="match status" value="1"/>
</dbReference>